<evidence type="ECO:0000256" key="3">
    <source>
        <dbReference type="SAM" id="SignalP"/>
    </source>
</evidence>
<proteinExistence type="predicted"/>
<dbReference type="InterPro" id="IPR029058">
    <property type="entry name" value="AB_hydrolase_fold"/>
</dbReference>
<dbReference type="PANTHER" id="PTHR46640:SF3">
    <property type="entry name" value="LIPASE LIH1-RELATED"/>
    <property type="match status" value="1"/>
</dbReference>
<keyword evidence="3" id="KW-0732">Signal</keyword>
<evidence type="ECO:0000256" key="2">
    <source>
        <dbReference type="ARBA" id="ARBA00022801"/>
    </source>
</evidence>
<dbReference type="CDD" id="cd00519">
    <property type="entry name" value="Lipase_3"/>
    <property type="match status" value="1"/>
</dbReference>
<dbReference type="PANTHER" id="PTHR46640">
    <property type="entry name" value="TRIACYLGLYCEROL LIPASE, PUTATIVE (AFU_ORTHOLOGUE AFUA_6G06510)-RELATED"/>
    <property type="match status" value="1"/>
</dbReference>
<organism evidence="5 6">
    <name type="scientific">Wickerhamomyces anomalus (strain ATCC 58044 / CBS 1984 / NCYC 433 / NRRL Y-366-8)</name>
    <name type="common">Yeast</name>
    <name type="synonym">Hansenula anomala</name>
    <dbReference type="NCBI Taxonomy" id="683960"/>
    <lineage>
        <taxon>Eukaryota</taxon>
        <taxon>Fungi</taxon>
        <taxon>Dikarya</taxon>
        <taxon>Ascomycota</taxon>
        <taxon>Saccharomycotina</taxon>
        <taxon>Saccharomycetes</taxon>
        <taxon>Phaffomycetales</taxon>
        <taxon>Wickerhamomycetaceae</taxon>
        <taxon>Wickerhamomyces</taxon>
    </lineage>
</organism>
<dbReference type="EMBL" id="KV454211">
    <property type="protein sequence ID" value="ODQ58955.1"/>
    <property type="molecule type" value="Genomic_DNA"/>
</dbReference>
<dbReference type="GO" id="GO:0006629">
    <property type="term" value="P:lipid metabolic process"/>
    <property type="evidence" value="ECO:0007669"/>
    <property type="project" value="InterPro"/>
</dbReference>
<dbReference type="InterPro" id="IPR051299">
    <property type="entry name" value="AB_hydrolase_lip/est"/>
</dbReference>
<accession>A0A1E3P0P1</accession>
<dbReference type="Gene3D" id="3.40.50.1820">
    <property type="entry name" value="alpha/beta hydrolase"/>
    <property type="match status" value="1"/>
</dbReference>
<protein>
    <recommendedName>
        <fullName evidence="1">triacylglycerol lipase</fullName>
        <ecNumber evidence="1">3.1.1.3</ecNumber>
    </recommendedName>
</protein>
<feature type="chain" id="PRO_5009133594" description="triacylglycerol lipase" evidence="3">
    <location>
        <begin position="22"/>
        <end position="366"/>
    </location>
</feature>
<dbReference type="EC" id="3.1.1.3" evidence="1"/>
<evidence type="ECO:0000259" key="4">
    <source>
        <dbReference type="Pfam" id="PF01764"/>
    </source>
</evidence>
<dbReference type="GO" id="GO:0004806">
    <property type="term" value="F:triacylglycerol lipase activity"/>
    <property type="evidence" value="ECO:0007669"/>
    <property type="project" value="UniProtKB-EC"/>
</dbReference>
<gene>
    <name evidence="5" type="ORF">WICANDRAFT_79501</name>
</gene>
<dbReference type="Proteomes" id="UP000094112">
    <property type="component" value="Unassembled WGS sequence"/>
</dbReference>
<reference evidence="5 6" key="1">
    <citation type="journal article" date="2016" name="Proc. Natl. Acad. Sci. U.S.A.">
        <title>Comparative genomics of biotechnologically important yeasts.</title>
        <authorList>
            <person name="Riley R."/>
            <person name="Haridas S."/>
            <person name="Wolfe K.H."/>
            <person name="Lopes M.R."/>
            <person name="Hittinger C.T."/>
            <person name="Goeker M."/>
            <person name="Salamov A.A."/>
            <person name="Wisecaver J.H."/>
            <person name="Long T.M."/>
            <person name="Calvey C.H."/>
            <person name="Aerts A.L."/>
            <person name="Barry K.W."/>
            <person name="Choi C."/>
            <person name="Clum A."/>
            <person name="Coughlan A.Y."/>
            <person name="Deshpande S."/>
            <person name="Douglass A.P."/>
            <person name="Hanson S.J."/>
            <person name="Klenk H.-P."/>
            <person name="LaButti K.M."/>
            <person name="Lapidus A."/>
            <person name="Lindquist E.A."/>
            <person name="Lipzen A.M."/>
            <person name="Meier-Kolthoff J.P."/>
            <person name="Ohm R.A."/>
            <person name="Otillar R.P."/>
            <person name="Pangilinan J.L."/>
            <person name="Peng Y."/>
            <person name="Rokas A."/>
            <person name="Rosa C.A."/>
            <person name="Scheuner C."/>
            <person name="Sibirny A.A."/>
            <person name="Slot J.C."/>
            <person name="Stielow J.B."/>
            <person name="Sun H."/>
            <person name="Kurtzman C.P."/>
            <person name="Blackwell M."/>
            <person name="Grigoriev I.V."/>
            <person name="Jeffries T.W."/>
        </authorList>
    </citation>
    <scope>NUCLEOTIDE SEQUENCE [LARGE SCALE GENOMIC DNA]</scope>
    <source>
        <strain evidence="6">ATCC 58044 / CBS 1984 / NCYC 433 / NRRL Y-366-8</strain>
    </source>
</reference>
<dbReference type="RefSeq" id="XP_019038162.1">
    <property type="nucleotide sequence ID" value="XM_019184905.1"/>
</dbReference>
<dbReference type="Pfam" id="PF01764">
    <property type="entry name" value="Lipase_3"/>
    <property type="match status" value="1"/>
</dbReference>
<evidence type="ECO:0000313" key="5">
    <source>
        <dbReference type="EMBL" id="ODQ58955.1"/>
    </source>
</evidence>
<name>A0A1E3P0P1_WICAA</name>
<dbReference type="AlphaFoldDB" id="A0A1E3P0P1"/>
<feature type="domain" description="Fungal lipase-type" evidence="4">
    <location>
        <begin position="137"/>
        <end position="292"/>
    </location>
</feature>
<feature type="signal peptide" evidence="3">
    <location>
        <begin position="1"/>
        <end position="21"/>
    </location>
</feature>
<dbReference type="OrthoDB" id="406844at2759"/>
<dbReference type="InterPro" id="IPR002921">
    <property type="entry name" value="Fungal_lipase-type"/>
</dbReference>
<keyword evidence="2" id="KW-0378">Hydrolase</keyword>
<dbReference type="GeneID" id="30202151"/>
<sequence>MFLNRLFSCALVLMISKLVQCHENYHYDNGIYDSLLRYAYISKIAYCIDLLKDGHNLTEPIILKPKPLGFSQEGFASNDYAAQSQEEIVLQVAKLLHAPSTSHNQKAHTTSDDKNDGISESPGYFAIDHSGSGTIILSLRGSVNLRDYFTDLNTRTFDYEPVSERAKLNFTECEGCKVHQGFYKRFIDLEPQIFPTVEKLMEVFPDYKLLVTGHSMGGSLAILAGLEFALMGYDPLIVAYGNPKVSNEPLSDYMDSLFLTDLIEKTIQEDRELTSGCIRVVHNGDLVPMFPPGRKKFVQSGLEFFINKEDLPHPKKSVEYWGKADTITHDSSYKVQDLFSFNMDKIFHLTQHREYFYNVVQCTDIK</sequence>
<dbReference type="SUPFAM" id="SSF53474">
    <property type="entry name" value="alpha/beta-Hydrolases"/>
    <property type="match status" value="1"/>
</dbReference>
<keyword evidence="6" id="KW-1185">Reference proteome</keyword>
<evidence type="ECO:0000256" key="1">
    <source>
        <dbReference type="ARBA" id="ARBA00013279"/>
    </source>
</evidence>
<evidence type="ECO:0000313" key="6">
    <source>
        <dbReference type="Proteomes" id="UP000094112"/>
    </source>
</evidence>